<dbReference type="EMBL" id="LCJR01000007">
    <property type="protein sequence ID" value="KKT82390.1"/>
    <property type="molecule type" value="Genomic_DNA"/>
</dbReference>
<sequence>MGRLLNSKLFSVGLLAVFAWLLLSSIDLIDRDRSVREEVRNLEQKIVSVEEDNAELEKQVGYLENPAFLEREARLRLNYKAPDEVVVFVYPDDSPQRSSKSFYEDLAKMENYKKWLYWLMGY</sequence>
<evidence type="ECO:0000313" key="2">
    <source>
        <dbReference type="EMBL" id="KKT82390.1"/>
    </source>
</evidence>
<gene>
    <name evidence="2" type="ORF">UW79_C0007G0012</name>
</gene>
<evidence type="ECO:0000313" key="3">
    <source>
        <dbReference type="Proteomes" id="UP000034032"/>
    </source>
</evidence>
<name>A0A0G1KFU2_9BACT</name>
<evidence type="ECO:0008006" key="4">
    <source>
        <dbReference type="Google" id="ProtNLM"/>
    </source>
</evidence>
<dbReference type="Pfam" id="PF04977">
    <property type="entry name" value="DivIC"/>
    <property type="match status" value="1"/>
</dbReference>
<organism evidence="2 3">
    <name type="scientific">Candidatus Yanofskybacteria bacterium GW2011_GWA2_44_9</name>
    <dbReference type="NCBI Taxonomy" id="1619025"/>
    <lineage>
        <taxon>Bacteria</taxon>
        <taxon>Candidatus Yanofskyibacteriota</taxon>
    </lineage>
</organism>
<keyword evidence="1" id="KW-0175">Coiled coil</keyword>
<protein>
    <recommendedName>
        <fullName evidence="4">Septum formation initiator</fullName>
    </recommendedName>
</protein>
<evidence type="ECO:0000256" key="1">
    <source>
        <dbReference type="SAM" id="Coils"/>
    </source>
</evidence>
<dbReference type="Proteomes" id="UP000034032">
    <property type="component" value="Unassembled WGS sequence"/>
</dbReference>
<dbReference type="AlphaFoldDB" id="A0A0G1KFU2"/>
<proteinExistence type="predicted"/>
<dbReference type="InterPro" id="IPR007060">
    <property type="entry name" value="FtsL/DivIC"/>
</dbReference>
<comment type="caution">
    <text evidence="2">The sequence shown here is derived from an EMBL/GenBank/DDBJ whole genome shotgun (WGS) entry which is preliminary data.</text>
</comment>
<accession>A0A0G1KFU2</accession>
<reference evidence="2 3" key="1">
    <citation type="journal article" date="2015" name="Nature">
        <title>rRNA introns, odd ribosomes, and small enigmatic genomes across a large radiation of phyla.</title>
        <authorList>
            <person name="Brown C.T."/>
            <person name="Hug L.A."/>
            <person name="Thomas B.C."/>
            <person name="Sharon I."/>
            <person name="Castelle C.J."/>
            <person name="Singh A."/>
            <person name="Wilkins M.J."/>
            <person name="Williams K.H."/>
            <person name="Banfield J.F."/>
        </authorList>
    </citation>
    <scope>NUCLEOTIDE SEQUENCE [LARGE SCALE GENOMIC DNA]</scope>
</reference>
<feature type="coiled-coil region" evidence="1">
    <location>
        <begin position="32"/>
        <end position="59"/>
    </location>
</feature>